<dbReference type="AlphaFoldDB" id="A0AAW2MPL1"/>
<dbReference type="Pfam" id="PF01156">
    <property type="entry name" value="IU_nuc_hydro"/>
    <property type="match status" value="1"/>
</dbReference>
<dbReference type="InterPro" id="IPR023186">
    <property type="entry name" value="IUNH"/>
</dbReference>
<dbReference type="EMBL" id="JACGWK010000009">
    <property type="protein sequence ID" value="KAL0333464.1"/>
    <property type="molecule type" value="Genomic_DNA"/>
</dbReference>
<evidence type="ECO:0000256" key="2">
    <source>
        <dbReference type="ARBA" id="ARBA00022801"/>
    </source>
</evidence>
<dbReference type="SUPFAM" id="SSF53590">
    <property type="entry name" value="Nucleoside hydrolase"/>
    <property type="match status" value="1"/>
</dbReference>
<keyword evidence="3" id="KW-0326">Glycosidase</keyword>
<dbReference type="PANTHER" id="PTHR12304:SF1">
    <property type="entry name" value="URIDINE NUCLEOSIDASE 1"/>
    <property type="match status" value="1"/>
</dbReference>
<sequence length="259" mass="27941">MEVPDISFAKKPEKIIIDTDPGIDDSMAILMAFRSPDVEILGLTTIFGNVTTDDATRNALLLCEIAGRPDVPVAEGSSKPLKGGKPRICDFVHGSGGLGNIFVPPPKSEKSDKSASEFLVDKVSEYPGEVSILALGPLTNLALAVKRDSSFASKVKRVVILGGAFFALGNVTPAAEANIYGDPEAADIVLTSGANIDVVGINITTQVQLTDRHLDELRRSEGKHAQLICDMCKFYRATGQIRWRLRNLPSRPCEFRFVS</sequence>
<evidence type="ECO:0000256" key="3">
    <source>
        <dbReference type="ARBA" id="ARBA00023295"/>
    </source>
</evidence>
<organism evidence="5">
    <name type="scientific">Sesamum angustifolium</name>
    <dbReference type="NCBI Taxonomy" id="2727405"/>
    <lineage>
        <taxon>Eukaryota</taxon>
        <taxon>Viridiplantae</taxon>
        <taxon>Streptophyta</taxon>
        <taxon>Embryophyta</taxon>
        <taxon>Tracheophyta</taxon>
        <taxon>Spermatophyta</taxon>
        <taxon>Magnoliopsida</taxon>
        <taxon>eudicotyledons</taxon>
        <taxon>Gunneridae</taxon>
        <taxon>Pentapetalae</taxon>
        <taxon>asterids</taxon>
        <taxon>lamiids</taxon>
        <taxon>Lamiales</taxon>
        <taxon>Pedaliaceae</taxon>
        <taxon>Sesamum</taxon>
    </lineage>
</organism>
<dbReference type="CDD" id="cd02650">
    <property type="entry name" value="nuc_hydro_CaPnhB"/>
    <property type="match status" value="1"/>
</dbReference>
<evidence type="ECO:0000259" key="4">
    <source>
        <dbReference type="Pfam" id="PF01156"/>
    </source>
</evidence>
<keyword evidence="2" id="KW-0378">Hydrolase</keyword>
<feature type="domain" description="Inosine/uridine-preferring nucleoside hydrolase" evidence="4">
    <location>
        <begin position="15"/>
        <end position="240"/>
    </location>
</feature>
<accession>A0AAW2MPL1</accession>
<evidence type="ECO:0000313" key="5">
    <source>
        <dbReference type="EMBL" id="KAL0333464.1"/>
    </source>
</evidence>
<dbReference type="InterPro" id="IPR036452">
    <property type="entry name" value="Ribo_hydro-like"/>
</dbReference>
<comment type="caution">
    <text evidence="5">The sequence shown here is derived from an EMBL/GenBank/DDBJ whole genome shotgun (WGS) entry which is preliminary data.</text>
</comment>
<comment type="similarity">
    <text evidence="1">Belongs to the IUNH family.</text>
</comment>
<proteinExistence type="inferred from homology"/>
<dbReference type="GO" id="GO:0006152">
    <property type="term" value="P:purine nucleoside catabolic process"/>
    <property type="evidence" value="ECO:0007669"/>
    <property type="project" value="TreeGrafter"/>
</dbReference>
<dbReference type="GO" id="GO:0008477">
    <property type="term" value="F:purine nucleosidase activity"/>
    <property type="evidence" value="ECO:0007669"/>
    <property type="project" value="TreeGrafter"/>
</dbReference>
<reference evidence="5" key="2">
    <citation type="journal article" date="2024" name="Plant">
        <title>Genomic evolution and insights into agronomic trait innovations of Sesamum species.</title>
        <authorList>
            <person name="Miao H."/>
            <person name="Wang L."/>
            <person name="Qu L."/>
            <person name="Liu H."/>
            <person name="Sun Y."/>
            <person name="Le M."/>
            <person name="Wang Q."/>
            <person name="Wei S."/>
            <person name="Zheng Y."/>
            <person name="Lin W."/>
            <person name="Duan Y."/>
            <person name="Cao H."/>
            <person name="Xiong S."/>
            <person name="Wang X."/>
            <person name="Wei L."/>
            <person name="Li C."/>
            <person name="Ma Q."/>
            <person name="Ju M."/>
            <person name="Zhao R."/>
            <person name="Li G."/>
            <person name="Mu C."/>
            <person name="Tian Q."/>
            <person name="Mei H."/>
            <person name="Zhang T."/>
            <person name="Gao T."/>
            <person name="Zhang H."/>
        </authorList>
    </citation>
    <scope>NUCLEOTIDE SEQUENCE</scope>
    <source>
        <strain evidence="5">G01</strain>
    </source>
</reference>
<dbReference type="PANTHER" id="PTHR12304">
    <property type="entry name" value="INOSINE-URIDINE PREFERRING NUCLEOSIDE HYDROLASE"/>
    <property type="match status" value="1"/>
</dbReference>
<dbReference type="Gene3D" id="3.90.245.10">
    <property type="entry name" value="Ribonucleoside hydrolase-like"/>
    <property type="match status" value="1"/>
</dbReference>
<reference evidence="5" key="1">
    <citation type="submission" date="2020-06" db="EMBL/GenBank/DDBJ databases">
        <authorList>
            <person name="Li T."/>
            <person name="Hu X."/>
            <person name="Zhang T."/>
            <person name="Song X."/>
            <person name="Zhang H."/>
            <person name="Dai N."/>
            <person name="Sheng W."/>
            <person name="Hou X."/>
            <person name="Wei L."/>
        </authorList>
    </citation>
    <scope>NUCLEOTIDE SEQUENCE</scope>
    <source>
        <strain evidence="5">G01</strain>
        <tissue evidence="5">Leaf</tissue>
    </source>
</reference>
<protein>
    <submittedName>
        <fullName evidence="5">Uridine nucleosidase 1</fullName>
    </submittedName>
</protein>
<evidence type="ECO:0000256" key="1">
    <source>
        <dbReference type="ARBA" id="ARBA00009176"/>
    </source>
</evidence>
<name>A0AAW2MPL1_9LAMI</name>
<dbReference type="GO" id="GO:0005829">
    <property type="term" value="C:cytosol"/>
    <property type="evidence" value="ECO:0007669"/>
    <property type="project" value="TreeGrafter"/>
</dbReference>
<gene>
    <name evidence="5" type="ORF">Sangu_1502600</name>
</gene>
<dbReference type="InterPro" id="IPR001910">
    <property type="entry name" value="Inosine/uridine_hydrolase_dom"/>
</dbReference>